<dbReference type="Gene3D" id="2.60.120.10">
    <property type="entry name" value="Jelly Rolls"/>
    <property type="match status" value="1"/>
</dbReference>
<dbReference type="InterPro" id="IPR000595">
    <property type="entry name" value="cNMP-bd_dom"/>
</dbReference>
<dbReference type="InterPro" id="IPR018490">
    <property type="entry name" value="cNMP-bd_dom_sf"/>
</dbReference>
<name>A0ABV7LCS8_9HYPH</name>
<protein>
    <submittedName>
        <fullName evidence="2">Crp/Fnr family transcriptional regulator</fullName>
    </submittedName>
</protein>
<sequence length="155" mass="16297">MSLDHDAETIARAPELAGFEADALRLIAFAAPRRTFPAGARIFSFGEPAQGALLVARGRIMLTQPGESGPDLAVSAGAVIDDMAMFVGTVRAADATAVEDTDVIILDRAIIRRVLTEFPRSAAAVRDAVSARLNRMSAELAGVGRKLAALDQPPE</sequence>
<feature type="domain" description="Cyclic nucleotide-binding" evidence="1">
    <location>
        <begin position="15"/>
        <end position="115"/>
    </location>
</feature>
<dbReference type="PROSITE" id="PS50042">
    <property type="entry name" value="CNMP_BINDING_3"/>
    <property type="match status" value="1"/>
</dbReference>
<dbReference type="CDD" id="cd00038">
    <property type="entry name" value="CAP_ED"/>
    <property type="match status" value="1"/>
</dbReference>
<dbReference type="SUPFAM" id="SSF51206">
    <property type="entry name" value="cAMP-binding domain-like"/>
    <property type="match status" value="1"/>
</dbReference>
<dbReference type="InterPro" id="IPR014710">
    <property type="entry name" value="RmlC-like_jellyroll"/>
</dbReference>
<dbReference type="EMBL" id="JBHRUV010000017">
    <property type="protein sequence ID" value="MFC3265438.1"/>
    <property type="molecule type" value="Genomic_DNA"/>
</dbReference>
<gene>
    <name evidence="2" type="ORF">ACFOEX_03540</name>
</gene>
<evidence type="ECO:0000313" key="2">
    <source>
        <dbReference type="EMBL" id="MFC3265438.1"/>
    </source>
</evidence>
<dbReference type="Pfam" id="PF00027">
    <property type="entry name" value="cNMP_binding"/>
    <property type="match status" value="1"/>
</dbReference>
<comment type="caution">
    <text evidence="2">The sequence shown here is derived from an EMBL/GenBank/DDBJ whole genome shotgun (WGS) entry which is preliminary data.</text>
</comment>
<accession>A0ABV7LCS8</accession>
<evidence type="ECO:0000313" key="3">
    <source>
        <dbReference type="Proteomes" id="UP001595536"/>
    </source>
</evidence>
<evidence type="ECO:0000259" key="1">
    <source>
        <dbReference type="PROSITE" id="PS50042"/>
    </source>
</evidence>
<organism evidence="2 3">
    <name type="scientific">Camelimonas abortus</name>
    <dbReference type="NCBI Taxonomy" id="1017184"/>
    <lineage>
        <taxon>Bacteria</taxon>
        <taxon>Pseudomonadati</taxon>
        <taxon>Pseudomonadota</taxon>
        <taxon>Alphaproteobacteria</taxon>
        <taxon>Hyphomicrobiales</taxon>
        <taxon>Chelatococcaceae</taxon>
        <taxon>Camelimonas</taxon>
    </lineage>
</organism>
<dbReference type="Proteomes" id="UP001595536">
    <property type="component" value="Unassembled WGS sequence"/>
</dbReference>
<proteinExistence type="predicted"/>
<keyword evidence="3" id="KW-1185">Reference proteome</keyword>
<reference evidence="3" key="1">
    <citation type="journal article" date="2019" name="Int. J. Syst. Evol. Microbiol.">
        <title>The Global Catalogue of Microorganisms (GCM) 10K type strain sequencing project: providing services to taxonomists for standard genome sequencing and annotation.</title>
        <authorList>
            <consortium name="The Broad Institute Genomics Platform"/>
            <consortium name="The Broad Institute Genome Sequencing Center for Infectious Disease"/>
            <person name="Wu L."/>
            <person name="Ma J."/>
        </authorList>
    </citation>
    <scope>NUCLEOTIDE SEQUENCE [LARGE SCALE GENOMIC DNA]</scope>
    <source>
        <strain evidence="3">CCM 7941</strain>
    </source>
</reference>
<dbReference type="RefSeq" id="WP_376831747.1">
    <property type="nucleotide sequence ID" value="NZ_JBHLWR010000006.1"/>
</dbReference>